<dbReference type="SMART" id="SM00304">
    <property type="entry name" value="HAMP"/>
    <property type="match status" value="1"/>
</dbReference>
<dbReference type="InterPro" id="IPR036890">
    <property type="entry name" value="HATPase_C_sf"/>
</dbReference>
<keyword evidence="16" id="KW-1185">Reference proteome</keyword>
<dbReference type="InterPro" id="IPR005467">
    <property type="entry name" value="His_kinase_dom"/>
</dbReference>
<dbReference type="SUPFAM" id="SSF55874">
    <property type="entry name" value="ATPase domain of HSP90 chaperone/DNA topoisomerase II/histidine kinase"/>
    <property type="match status" value="1"/>
</dbReference>
<keyword evidence="9" id="KW-0067">ATP-binding</keyword>
<dbReference type="InterPro" id="IPR003661">
    <property type="entry name" value="HisK_dim/P_dom"/>
</dbReference>
<dbReference type="SMART" id="SM00387">
    <property type="entry name" value="HATPase_c"/>
    <property type="match status" value="1"/>
</dbReference>
<dbReference type="PROSITE" id="PS50885">
    <property type="entry name" value="HAMP"/>
    <property type="match status" value="1"/>
</dbReference>
<dbReference type="Gene3D" id="6.10.340.10">
    <property type="match status" value="1"/>
</dbReference>
<evidence type="ECO:0000256" key="6">
    <source>
        <dbReference type="ARBA" id="ARBA00022679"/>
    </source>
</evidence>
<dbReference type="InterPro" id="IPR003660">
    <property type="entry name" value="HAMP_dom"/>
</dbReference>
<evidence type="ECO:0000256" key="11">
    <source>
        <dbReference type="ARBA" id="ARBA00023136"/>
    </source>
</evidence>
<dbReference type="InterPro" id="IPR003594">
    <property type="entry name" value="HATPase_dom"/>
</dbReference>
<keyword evidence="12" id="KW-1133">Transmembrane helix</keyword>
<dbReference type="Pfam" id="PF02518">
    <property type="entry name" value="HATPase_c"/>
    <property type="match status" value="1"/>
</dbReference>
<dbReference type="Pfam" id="PF00672">
    <property type="entry name" value="HAMP"/>
    <property type="match status" value="1"/>
</dbReference>
<dbReference type="RefSeq" id="WP_213654254.1">
    <property type="nucleotide sequence ID" value="NZ_BOSL01000003.1"/>
</dbReference>
<dbReference type="SMART" id="SM00388">
    <property type="entry name" value="HisKA"/>
    <property type="match status" value="1"/>
</dbReference>
<keyword evidence="11 12" id="KW-0472">Membrane</keyword>
<gene>
    <name evidence="15" type="primary">lcoS</name>
    <name evidence="15" type="ORF">J42TS3_15070</name>
</gene>
<proteinExistence type="predicted"/>
<dbReference type="GO" id="GO:0016301">
    <property type="term" value="F:kinase activity"/>
    <property type="evidence" value="ECO:0007669"/>
    <property type="project" value="UniProtKB-KW"/>
</dbReference>
<keyword evidence="4" id="KW-1003">Cell membrane</keyword>
<dbReference type="PROSITE" id="PS50109">
    <property type="entry name" value="HIS_KIN"/>
    <property type="match status" value="1"/>
</dbReference>
<evidence type="ECO:0000256" key="7">
    <source>
        <dbReference type="ARBA" id="ARBA00022741"/>
    </source>
</evidence>
<evidence type="ECO:0000256" key="2">
    <source>
        <dbReference type="ARBA" id="ARBA00004651"/>
    </source>
</evidence>
<feature type="transmembrane region" description="Helical" evidence="12">
    <location>
        <begin position="12"/>
        <end position="33"/>
    </location>
</feature>
<dbReference type="EMBL" id="BOSL01000003">
    <property type="protein sequence ID" value="GIP52472.1"/>
    <property type="molecule type" value="Genomic_DNA"/>
</dbReference>
<evidence type="ECO:0000256" key="3">
    <source>
        <dbReference type="ARBA" id="ARBA00012438"/>
    </source>
</evidence>
<evidence type="ECO:0000313" key="16">
    <source>
        <dbReference type="Proteomes" id="UP000679992"/>
    </source>
</evidence>
<dbReference type="PANTHER" id="PTHR43711:SF1">
    <property type="entry name" value="HISTIDINE KINASE 1"/>
    <property type="match status" value="1"/>
</dbReference>
<keyword evidence="7" id="KW-0547">Nucleotide-binding</keyword>
<evidence type="ECO:0000313" key="15">
    <source>
        <dbReference type="EMBL" id="GIP52472.1"/>
    </source>
</evidence>
<dbReference type="InterPro" id="IPR004358">
    <property type="entry name" value="Sig_transdc_His_kin-like_C"/>
</dbReference>
<dbReference type="PANTHER" id="PTHR43711">
    <property type="entry name" value="TWO-COMPONENT HISTIDINE KINASE"/>
    <property type="match status" value="1"/>
</dbReference>
<dbReference type="CDD" id="cd16922">
    <property type="entry name" value="HATPase_EvgS-ArcB-TorS-like"/>
    <property type="match status" value="1"/>
</dbReference>
<protein>
    <recommendedName>
        <fullName evidence="3">histidine kinase</fullName>
        <ecNumber evidence="3">2.7.13.3</ecNumber>
    </recommendedName>
</protein>
<dbReference type="InterPro" id="IPR050736">
    <property type="entry name" value="Sensor_HK_Regulatory"/>
</dbReference>
<comment type="catalytic activity">
    <reaction evidence="1">
        <text>ATP + protein L-histidine = ADP + protein N-phospho-L-histidine.</text>
        <dbReference type="EC" id="2.7.13.3"/>
    </reaction>
</comment>
<dbReference type="CDD" id="cd00082">
    <property type="entry name" value="HisKA"/>
    <property type="match status" value="1"/>
</dbReference>
<dbReference type="Gene3D" id="1.10.287.130">
    <property type="match status" value="1"/>
</dbReference>
<evidence type="ECO:0000256" key="10">
    <source>
        <dbReference type="ARBA" id="ARBA00023012"/>
    </source>
</evidence>
<dbReference type="CDD" id="cd06225">
    <property type="entry name" value="HAMP"/>
    <property type="match status" value="1"/>
</dbReference>
<evidence type="ECO:0000256" key="1">
    <source>
        <dbReference type="ARBA" id="ARBA00000085"/>
    </source>
</evidence>
<name>A0ABQ4M904_9BACL</name>
<dbReference type="Proteomes" id="UP000679992">
    <property type="component" value="Unassembled WGS sequence"/>
</dbReference>
<dbReference type="Pfam" id="PF00512">
    <property type="entry name" value="HisKA"/>
    <property type="match status" value="1"/>
</dbReference>
<evidence type="ECO:0000256" key="5">
    <source>
        <dbReference type="ARBA" id="ARBA00022553"/>
    </source>
</evidence>
<accession>A0ABQ4M904</accession>
<evidence type="ECO:0000256" key="8">
    <source>
        <dbReference type="ARBA" id="ARBA00022777"/>
    </source>
</evidence>
<reference evidence="15 16" key="1">
    <citation type="submission" date="2021-03" db="EMBL/GenBank/DDBJ databases">
        <title>Antimicrobial resistance genes in bacteria isolated from Japanese honey, and their potential for conferring macrolide and lincosamide resistance in the American foulbrood pathogen Paenibacillus larvae.</title>
        <authorList>
            <person name="Okamoto M."/>
            <person name="Kumagai M."/>
            <person name="Kanamori H."/>
            <person name="Takamatsu D."/>
        </authorList>
    </citation>
    <scope>NUCLEOTIDE SEQUENCE [LARGE SCALE GENOMIC DNA]</scope>
    <source>
        <strain evidence="15 16">J42TS3</strain>
    </source>
</reference>
<dbReference type="Gene3D" id="3.30.565.10">
    <property type="entry name" value="Histidine kinase-like ATPase, C-terminal domain"/>
    <property type="match status" value="1"/>
</dbReference>
<keyword evidence="12" id="KW-0812">Transmembrane</keyword>
<comment type="subcellular location">
    <subcellularLocation>
        <location evidence="2">Cell membrane</location>
        <topology evidence="2">Multi-pass membrane protein</topology>
    </subcellularLocation>
</comment>
<keyword evidence="10" id="KW-0902">Two-component regulatory system</keyword>
<evidence type="ECO:0000259" key="13">
    <source>
        <dbReference type="PROSITE" id="PS50109"/>
    </source>
</evidence>
<evidence type="ECO:0000256" key="9">
    <source>
        <dbReference type="ARBA" id="ARBA00022840"/>
    </source>
</evidence>
<feature type="domain" description="Histidine kinase" evidence="13">
    <location>
        <begin position="245"/>
        <end position="462"/>
    </location>
</feature>
<sequence>MISNRIGKKLGLIIVGVFLVVLVALGFALDVMFSNFYRTEMTTRVEELSKHMVAMASSPNTTTQEMIKDFAEFSEVSVFYVDGKENIVLHSGRHIPADRSFIQSEDVSSILSGSKVREEYTDDRGQRFFMIGMPVSHGDGQTEALYVLASSSHMESSLRNVRQLLVLAGLGAFLLALGITWLIAQILSRPLLQMQRATRKIAAGELETRLDISSRDEVGSLAESINDLAAHLQRYRDSQQEFFANISHELRTPITYLEGYAKVLKNRLYETDEERDQYLGIIEQESLRLQRLVNDLFELAKMEEGRFELNPDLLEFEEIVEQAVHKMEWRAKQKGLELKLDCHGPLPRLRGDGLRMEQIVINLLDNAISYTEEGSIIVTVDTRESRLLFAVEDTGVGIPENELSLIFERFYRVEKSRSRKFGGTGLGLSIVKKLVELQGGEIYVISTPGTGSRFEVTFPFPSPVEETGGTPR</sequence>
<dbReference type="SUPFAM" id="SSF47384">
    <property type="entry name" value="Homodimeric domain of signal transducing histidine kinase"/>
    <property type="match status" value="1"/>
</dbReference>
<keyword evidence="5" id="KW-0597">Phosphoprotein</keyword>
<evidence type="ECO:0000256" key="4">
    <source>
        <dbReference type="ARBA" id="ARBA00022475"/>
    </source>
</evidence>
<comment type="caution">
    <text evidence="15">The sequence shown here is derived from an EMBL/GenBank/DDBJ whole genome shotgun (WGS) entry which is preliminary data.</text>
</comment>
<feature type="domain" description="HAMP" evidence="14">
    <location>
        <begin position="185"/>
        <end position="237"/>
    </location>
</feature>
<feature type="transmembrane region" description="Helical" evidence="12">
    <location>
        <begin position="164"/>
        <end position="184"/>
    </location>
</feature>
<evidence type="ECO:0000259" key="14">
    <source>
        <dbReference type="PROSITE" id="PS50885"/>
    </source>
</evidence>
<evidence type="ECO:0000256" key="12">
    <source>
        <dbReference type="SAM" id="Phobius"/>
    </source>
</evidence>
<dbReference type="InterPro" id="IPR036097">
    <property type="entry name" value="HisK_dim/P_sf"/>
</dbReference>
<keyword evidence="8 15" id="KW-0418">Kinase</keyword>
<dbReference type="SUPFAM" id="SSF158472">
    <property type="entry name" value="HAMP domain-like"/>
    <property type="match status" value="1"/>
</dbReference>
<keyword evidence="6" id="KW-0808">Transferase</keyword>
<organism evidence="15 16">
    <name type="scientific">Paenibacillus vini</name>
    <dbReference type="NCBI Taxonomy" id="1476024"/>
    <lineage>
        <taxon>Bacteria</taxon>
        <taxon>Bacillati</taxon>
        <taxon>Bacillota</taxon>
        <taxon>Bacilli</taxon>
        <taxon>Bacillales</taxon>
        <taxon>Paenibacillaceae</taxon>
        <taxon>Paenibacillus</taxon>
    </lineage>
</organism>
<dbReference type="PRINTS" id="PR00344">
    <property type="entry name" value="BCTRLSENSOR"/>
</dbReference>
<dbReference type="EC" id="2.7.13.3" evidence="3"/>